<evidence type="ECO:0000313" key="5">
    <source>
        <dbReference type="Proteomes" id="UP001432027"/>
    </source>
</evidence>
<dbReference type="AlphaFoldDB" id="A0AAV5TPT4"/>
<dbReference type="EMBL" id="BTSX01000004">
    <property type="protein sequence ID" value="GMS96445.1"/>
    <property type="molecule type" value="Genomic_DNA"/>
</dbReference>
<dbReference type="InterPro" id="IPR001304">
    <property type="entry name" value="C-type_lectin-like"/>
</dbReference>
<dbReference type="Pfam" id="PF00059">
    <property type="entry name" value="Lectin_C"/>
    <property type="match status" value="1"/>
</dbReference>
<dbReference type="InterPro" id="IPR050976">
    <property type="entry name" value="Snaclec"/>
</dbReference>
<keyword evidence="1" id="KW-1015">Disulfide bond</keyword>
<feature type="domain" description="C-type lectin" evidence="3">
    <location>
        <begin position="33"/>
        <end position="131"/>
    </location>
</feature>
<evidence type="ECO:0000256" key="1">
    <source>
        <dbReference type="ARBA" id="ARBA00023157"/>
    </source>
</evidence>
<dbReference type="SMART" id="SM00034">
    <property type="entry name" value="CLECT"/>
    <property type="match status" value="1"/>
</dbReference>
<dbReference type="InterPro" id="IPR016186">
    <property type="entry name" value="C-type_lectin-like/link_sf"/>
</dbReference>
<dbReference type="SUPFAM" id="SSF56436">
    <property type="entry name" value="C-type lectin-like"/>
    <property type="match status" value="2"/>
</dbReference>
<gene>
    <name evidence="4" type="ORF">PENTCL1PPCAC_18620</name>
</gene>
<feature type="signal peptide" evidence="2">
    <location>
        <begin position="1"/>
        <end position="27"/>
    </location>
</feature>
<dbReference type="Gene3D" id="3.10.100.10">
    <property type="entry name" value="Mannose-Binding Protein A, subunit A"/>
    <property type="match status" value="1"/>
</dbReference>
<feature type="non-terminal residue" evidence="4">
    <location>
        <position position="223"/>
    </location>
</feature>
<evidence type="ECO:0000259" key="3">
    <source>
        <dbReference type="PROSITE" id="PS50041"/>
    </source>
</evidence>
<keyword evidence="5" id="KW-1185">Reference proteome</keyword>
<keyword evidence="2" id="KW-0732">Signal</keyword>
<dbReference type="PANTHER" id="PTHR22991">
    <property type="entry name" value="PROTEIN CBG13490"/>
    <property type="match status" value="1"/>
</dbReference>
<accession>A0AAV5TPT4</accession>
<comment type="caution">
    <text evidence="4">The sequence shown here is derived from an EMBL/GenBank/DDBJ whole genome shotgun (WGS) entry which is preliminary data.</text>
</comment>
<name>A0AAV5TPT4_9BILA</name>
<proteinExistence type="predicted"/>
<dbReference type="PROSITE" id="PS50041">
    <property type="entry name" value="C_TYPE_LECTIN_2"/>
    <property type="match status" value="1"/>
</dbReference>
<sequence>MLINTTPRMRRLILLAFIPILTSSCYSGYDCGFNGQCFKLVGSGKTSNDAKNYCSSEDSHLPIIRSQTDQDQFFSYASKSYKVWLGLTCNGEKFVWDDGTEANYTNFKNVETCNAANVDNHYYFYPGDGKWYPLGISSDQSTFYCHANTMSWLCDTYHLLQQGKTDDTCYLVNTKITAVPQAEAVCENQRAHISPIHDQALNDFIKRTAVGYGLTNGVHNGLK</sequence>
<dbReference type="CDD" id="cd00037">
    <property type="entry name" value="CLECT"/>
    <property type="match status" value="1"/>
</dbReference>
<evidence type="ECO:0000256" key="2">
    <source>
        <dbReference type="SAM" id="SignalP"/>
    </source>
</evidence>
<reference evidence="4" key="1">
    <citation type="submission" date="2023-10" db="EMBL/GenBank/DDBJ databases">
        <title>Genome assembly of Pristionchus species.</title>
        <authorList>
            <person name="Yoshida K."/>
            <person name="Sommer R.J."/>
        </authorList>
    </citation>
    <scope>NUCLEOTIDE SEQUENCE</scope>
    <source>
        <strain evidence="4">RS0144</strain>
    </source>
</reference>
<protein>
    <recommendedName>
        <fullName evidence="3">C-type lectin domain-containing protein</fullName>
    </recommendedName>
</protein>
<evidence type="ECO:0000313" key="4">
    <source>
        <dbReference type="EMBL" id="GMS96445.1"/>
    </source>
</evidence>
<dbReference type="InterPro" id="IPR016187">
    <property type="entry name" value="CTDL_fold"/>
</dbReference>
<dbReference type="Proteomes" id="UP001432027">
    <property type="component" value="Unassembled WGS sequence"/>
</dbReference>
<organism evidence="4 5">
    <name type="scientific">Pristionchus entomophagus</name>
    <dbReference type="NCBI Taxonomy" id="358040"/>
    <lineage>
        <taxon>Eukaryota</taxon>
        <taxon>Metazoa</taxon>
        <taxon>Ecdysozoa</taxon>
        <taxon>Nematoda</taxon>
        <taxon>Chromadorea</taxon>
        <taxon>Rhabditida</taxon>
        <taxon>Rhabditina</taxon>
        <taxon>Diplogasteromorpha</taxon>
        <taxon>Diplogasteroidea</taxon>
        <taxon>Neodiplogasteridae</taxon>
        <taxon>Pristionchus</taxon>
    </lineage>
</organism>
<dbReference type="PANTHER" id="PTHR22991:SF40">
    <property type="entry name" value="PROTEIN CBG13490"/>
    <property type="match status" value="1"/>
</dbReference>
<feature type="chain" id="PRO_5043506957" description="C-type lectin domain-containing protein" evidence="2">
    <location>
        <begin position="28"/>
        <end position="223"/>
    </location>
</feature>